<gene>
    <name evidence="2" type="ORF">EV192_11922</name>
</gene>
<dbReference type="GO" id="GO:0016887">
    <property type="term" value="F:ATP hydrolysis activity"/>
    <property type="evidence" value="ECO:0007669"/>
    <property type="project" value="InterPro"/>
</dbReference>
<dbReference type="GO" id="GO:0005524">
    <property type="term" value="F:ATP binding"/>
    <property type="evidence" value="ECO:0007669"/>
    <property type="project" value="InterPro"/>
</dbReference>
<dbReference type="OrthoDB" id="419933at2"/>
<accession>A0A4R2IQ44</accession>
<dbReference type="Pfam" id="PF07728">
    <property type="entry name" value="AAA_5"/>
    <property type="match status" value="1"/>
</dbReference>
<dbReference type="InterPro" id="IPR011704">
    <property type="entry name" value="ATPase_dyneun-rel_AAA"/>
</dbReference>
<evidence type="ECO:0000313" key="2">
    <source>
        <dbReference type="EMBL" id="TCO46446.1"/>
    </source>
</evidence>
<feature type="domain" description="AAA+ ATPase" evidence="1">
    <location>
        <begin position="323"/>
        <end position="476"/>
    </location>
</feature>
<protein>
    <submittedName>
        <fullName evidence="2">Dynein-related subfamily AAA family protein</fullName>
    </submittedName>
</protein>
<dbReference type="Pfam" id="PF22738">
    <property type="entry name" value="NNH7"/>
    <property type="match status" value="1"/>
</dbReference>
<evidence type="ECO:0000313" key="3">
    <source>
        <dbReference type="Proteomes" id="UP000295680"/>
    </source>
</evidence>
<dbReference type="InterPro" id="IPR003593">
    <property type="entry name" value="AAA+_ATPase"/>
</dbReference>
<dbReference type="SUPFAM" id="SSF52540">
    <property type="entry name" value="P-loop containing nucleoside triphosphate hydrolases"/>
    <property type="match status" value="1"/>
</dbReference>
<dbReference type="SMART" id="SM00382">
    <property type="entry name" value="AAA"/>
    <property type="match status" value="1"/>
</dbReference>
<comment type="caution">
    <text evidence="2">The sequence shown here is derived from an EMBL/GenBank/DDBJ whole genome shotgun (WGS) entry which is preliminary data.</text>
</comment>
<dbReference type="Proteomes" id="UP000295680">
    <property type="component" value="Unassembled WGS sequence"/>
</dbReference>
<reference evidence="2 3" key="1">
    <citation type="submission" date="2019-03" db="EMBL/GenBank/DDBJ databases">
        <title>Genomic Encyclopedia of Type Strains, Phase IV (KMG-IV): sequencing the most valuable type-strain genomes for metagenomic binning, comparative biology and taxonomic classification.</title>
        <authorList>
            <person name="Goeker M."/>
        </authorList>
    </citation>
    <scope>NUCLEOTIDE SEQUENCE [LARGE SCALE GENOMIC DNA]</scope>
    <source>
        <strain evidence="2 3">DSM 45934</strain>
    </source>
</reference>
<proteinExistence type="predicted"/>
<dbReference type="InterPro" id="IPR027417">
    <property type="entry name" value="P-loop_NTPase"/>
</dbReference>
<dbReference type="AlphaFoldDB" id="A0A4R2IQ44"/>
<dbReference type="RefSeq" id="WP_132125907.1">
    <property type="nucleotide sequence ID" value="NZ_SLWS01000019.1"/>
</dbReference>
<evidence type="ECO:0000259" key="1">
    <source>
        <dbReference type="SMART" id="SM00382"/>
    </source>
</evidence>
<keyword evidence="3" id="KW-1185">Reference proteome</keyword>
<dbReference type="Gene3D" id="3.40.50.300">
    <property type="entry name" value="P-loop containing nucleotide triphosphate hydrolases"/>
    <property type="match status" value="1"/>
</dbReference>
<dbReference type="EMBL" id="SLWS01000019">
    <property type="protein sequence ID" value="TCO46446.1"/>
    <property type="molecule type" value="Genomic_DNA"/>
</dbReference>
<organism evidence="2 3">
    <name type="scientific">Actinocrispum wychmicini</name>
    <dbReference type="NCBI Taxonomy" id="1213861"/>
    <lineage>
        <taxon>Bacteria</taxon>
        <taxon>Bacillati</taxon>
        <taxon>Actinomycetota</taxon>
        <taxon>Actinomycetes</taxon>
        <taxon>Pseudonocardiales</taxon>
        <taxon>Pseudonocardiaceae</taxon>
        <taxon>Actinocrispum</taxon>
    </lineage>
</organism>
<dbReference type="InterPro" id="IPR054567">
    <property type="entry name" value="NNH7"/>
</dbReference>
<sequence length="1028" mass="115146">MANTFSYADAVKLLGAKEHKLVTALDKIVGGALLGGATFGITELLSWFDAKVDLVSLSHRLLVKAGEVRQGISRHDRTERLQAAHAVIVVVAFFDVLKELKLPVKLKEIGLDDREAQLRLMDLTSLYDGTWLLPSPNRPYDENLTAVTDQYSQAGTAFLQLFDDLAVWDRLSEADRAQVTHLLGNIAPRAVRRYEELIGQLAGEYPELRFWLQMQQNASVRAGLARVETALADVLTGGKPDPRRSELSNRYRAMLSGPVIDLDEVPAGIVLPTTEKIYIDPSYQVSAMSSTARPAELSWWEKVLVRSDLHRYLVGYITSPKATVQPLIVLGDPGSGKSLLTKVLAARLPANDFVAVRVELRTVPTEADLVQQVEYGLRAALHEELSFAQLSRSAGDALPVVLLDGFDELLQATGVSQTNYLYNIQRFQRERAELGRPVVVVVTSRISVSSGMQIPQDADVLRLVPFTDEQVGRWLEVWNKSNAEYFRKNMLDPLEPKLALVHRDLAVQPLLLLMLALYDAADNSLLRDHESLGRVGLYERLLARFAHREVRKDDRDGLSLDLESNVEIEFERLSVVALAMFHRGSQWVSQKDIDDDLASLLEVQQPHRGSGMRTPLTPGAAVLGRFFFVQCATAQRDSQPLHTYEFLHSTFGEYLVARFIWCLLIELLPADPPRTRRRLNTYIHDDDLYAVLSLTPLTASRSVLDFLAEMAMSDVNRNVLIDVVTRLFEVAFEHRARSKEGYRPVHRPAPSKYAIYSLNLVLLSAVLDSAVETRSLGIHDWPRLTAFWKSQLSTGEWATLIQSLRALWLDASNVVVSIGDSWPPFVELKRLDQSLSLQDAARELNFTVDPAGNLFRYAFEALPDERFNVHYARALVDLTASPMDSDTRHQNYLRWADEFPDLVLDRLRRDTWVSVDTLQLLAAKTLGGSGAFLAQLCERIGRGLADGELLEVFAAAWKGMATSPRHEIPVLDAWLRLHEKGYEFPADRAYPDLAEVLHFVNLGAIGAVQPGLIRRARIAAQELGIIDD</sequence>
<name>A0A4R2IQ44_9PSEU</name>